<evidence type="ECO:0000256" key="7">
    <source>
        <dbReference type="ARBA" id="ARBA00022737"/>
    </source>
</evidence>
<dbReference type="PROSITE" id="PS00108">
    <property type="entry name" value="PROTEIN_KINASE_ST"/>
    <property type="match status" value="1"/>
</dbReference>
<evidence type="ECO:0000256" key="16">
    <source>
        <dbReference type="SAM" id="SignalP"/>
    </source>
</evidence>
<dbReference type="InterPro" id="IPR011009">
    <property type="entry name" value="Kinase-like_dom_sf"/>
</dbReference>
<evidence type="ECO:0000256" key="15">
    <source>
        <dbReference type="SAM" id="MobiDB-lite"/>
    </source>
</evidence>
<evidence type="ECO:0000256" key="6">
    <source>
        <dbReference type="ARBA" id="ARBA00022729"/>
    </source>
</evidence>
<dbReference type="PROSITE" id="PS51473">
    <property type="entry name" value="GNK2"/>
    <property type="match status" value="2"/>
</dbReference>
<dbReference type="Proteomes" id="UP001187471">
    <property type="component" value="Unassembled WGS sequence"/>
</dbReference>
<keyword evidence="20" id="KW-1185">Reference proteome</keyword>
<dbReference type="SUPFAM" id="SSF56112">
    <property type="entry name" value="Protein kinase-like (PK-like)"/>
    <property type="match status" value="1"/>
</dbReference>
<dbReference type="FunFam" id="1.10.510.10:FF:000343">
    <property type="entry name" value="Cysteine-rich receptor-like protein kinase 28"/>
    <property type="match status" value="1"/>
</dbReference>
<evidence type="ECO:0000256" key="10">
    <source>
        <dbReference type="ARBA" id="ARBA00022840"/>
    </source>
</evidence>
<reference evidence="19" key="1">
    <citation type="submission" date="2022-12" db="EMBL/GenBank/DDBJ databases">
        <title>Draft genome assemblies for two species of Escallonia (Escalloniales).</title>
        <authorList>
            <person name="Chanderbali A."/>
            <person name="Dervinis C."/>
            <person name="Anghel I."/>
            <person name="Soltis D."/>
            <person name="Soltis P."/>
            <person name="Zapata F."/>
        </authorList>
    </citation>
    <scope>NUCLEOTIDE SEQUENCE</scope>
    <source>
        <strain evidence="19">UCBG92.1500</strain>
        <tissue evidence="19">Leaf</tissue>
    </source>
</reference>
<evidence type="ECO:0000256" key="1">
    <source>
        <dbReference type="ARBA" id="ARBA00004167"/>
    </source>
</evidence>
<feature type="domain" description="Protein kinase" evidence="17">
    <location>
        <begin position="158"/>
        <end position="455"/>
    </location>
</feature>
<protein>
    <recommendedName>
        <fullName evidence="21">Cysteine-rich receptor-like protein kinase 10</fullName>
    </recommendedName>
</protein>
<keyword evidence="14" id="KW-0325">Glycoprotein</keyword>
<evidence type="ECO:0008006" key="21">
    <source>
        <dbReference type="Google" id="ProtNLM"/>
    </source>
</evidence>
<dbReference type="GO" id="GO:0005886">
    <property type="term" value="C:plasma membrane"/>
    <property type="evidence" value="ECO:0007669"/>
    <property type="project" value="TreeGrafter"/>
</dbReference>
<keyword evidence="7" id="KW-0677">Repeat</keyword>
<evidence type="ECO:0000259" key="18">
    <source>
        <dbReference type="PROSITE" id="PS51473"/>
    </source>
</evidence>
<dbReference type="GO" id="GO:0004674">
    <property type="term" value="F:protein serine/threonine kinase activity"/>
    <property type="evidence" value="ECO:0007669"/>
    <property type="project" value="UniProtKB-KW"/>
</dbReference>
<organism evidence="19 20">
    <name type="scientific">Escallonia rubra</name>
    <dbReference type="NCBI Taxonomy" id="112253"/>
    <lineage>
        <taxon>Eukaryota</taxon>
        <taxon>Viridiplantae</taxon>
        <taxon>Streptophyta</taxon>
        <taxon>Embryophyta</taxon>
        <taxon>Tracheophyta</taxon>
        <taxon>Spermatophyta</taxon>
        <taxon>Magnoliopsida</taxon>
        <taxon>eudicotyledons</taxon>
        <taxon>Gunneridae</taxon>
        <taxon>Pentapetalae</taxon>
        <taxon>asterids</taxon>
        <taxon>campanulids</taxon>
        <taxon>Escalloniales</taxon>
        <taxon>Escalloniaceae</taxon>
        <taxon>Escallonia</taxon>
    </lineage>
</organism>
<keyword evidence="11" id="KW-1133">Transmembrane helix</keyword>
<accession>A0AA88RJ56</accession>
<evidence type="ECO:0000256" key="11">
    <source>
        <dbReference type="ARBA" id="ARBA00022989"/>
    </source>
</evidence>
<dbReference type="CDD" id="cd23509">
    <property type="entry name" value="Gnk2-like"/>
    <property type="match status" value="2"/>
</dbReference>
<evidence type="ECO:0000256" key="8">
    <source>
        <dbReference type="ARBA" id="ARBA00022741"/>
    </source>
</evidence>
<dbReference type="Pfam" id="PF01657">
    <property type="entry name" value="Stress-antifung"/>
    <property type="match status" value="1"/>
</dbReference>
<keyword evidence="4" id="KW-0808">Transferase</keyword>
<evidence type="ECO:0000256" key="4">
    <source>
        <dbReference type="ARBA" id="ARBA00022679"/>
    </source>
</evidence>
<keyword evidence="12" id="KW-0472">Membrane</keyword>
<evidence type="ECO:0000256" key="9">
    <source>
        <dbReference type="ARBA" id="ARBA00022777"/>
    </source>
</evidence>
<evidence type="ECO:0000256" key="3">
    <source>
        <dbReference type="ARBA" id="ARBA00022553"/>
    </source>
</evidence>
<dbReference type="InterPro" id="IPR038408">
    <property type="entry name" value="GNK2_sf"/>
</dbReference>
<evidence type="ECO:0000256" key="2">
    <source>
        <dbReference type="ARBA" id="ARBA00022527"/>
    </source>
</evidence>
<dbReference type="FunFam" id="3.30.430.20:FF:000003">
    <property type="entry name" value="Cysteine-rich RLK (RECEPTOR-like protein kinase) 10"/>
    <property type="match status" value="1"/>
</dbReference>
<feature type="chain" id="PRO_5041670860" description="Cysteine-rich receptor-like protein kinase 10" evidence="16">
    <location>
        <begin position="24"/>
        <end position="510"/>
    </location>
</feature>
<keyword evidence="5" id="KW-0812">Transmembrane</keyword>
<dbReference type="Gene3D" id="3.30.430.20">
    <property type="entry name" value="Gnk2 domain, C-X8-C-X2-C motif"/>
    <property type="match status" value="2"/>
</dbReference>
<proteinExistence type="predicted"/>
<comment type="caution">
    <text evidence="19">The sequence shown here is derived from an EMBL/GenBank/DDBJ whole genome shotgun (WGS) entry which is preliminary data.</text>
</comment>
<keyword evidence="9" id="KW-0418">Kinase</keyword>
<evidence type="ECO:0000256" key="12">
    <source>
        <dbReference type="ARBA" id="ARBA00023136"/>
    </source>
</evidence>
<evidence type="ECO:0000256" key="13">
    <source>
        <dbReference type="ARBA" id="ARBA00023170"/>
    </source>
</evidence>
<evidence type="ECO:0000256" key="14">
    <source>
        <dbReference type="ARBA" id="ARBA00023180"/>
    </source>
</evidence>
<dbReference type="AlphaFoldDB" id="A0AA88RJ56"/>
<gene>
    <name evidence="19" type="ORF">RJ640_005571</name>
</gene>
<dbReference type="InterPro" id="IPR000719">
    <property type="entry name" value="Prot_kinase_dom"/>
</dbReference>
<keyword evidence="13" id="KW-0675">Receptor</keyword>
<dbReference type="Pfam" id="PF00069">
    <property type="entry name" value="Pkinase"/>
    <property type="match status" value="1"/>
</dbReference>
<dbReference type="PANTHER" id="PTHR27002:SF181">
    <property type="entry name" value="RECEPTOR-LIKE SERINE_THREONINE-PROTEIN KINASE"/>
    <property type="match status" value="1"/>
</dbReference>
<dbReference type="Gene3D" id="1.10.510.10">
    <property type="entry name" value="Transferase(Phosphotransferase) domain 1"/>
    <property type="match status" value="1"/>
</dbReference>
<feature type="domain" description="Gnk2-homologous" evidence="18">
    <location>
        <begin position="25"/>
        <end position="129"/>
    </location>
</feature>
<keyword evidence="6 16" id="KW-0732">Signal</keyword>
<keyword evidence="3" id="KW-0597">Phosphoprotein</keyword>
<feature type="signal peptide" evidence="16">
    <location>
        <begin position="1"/>
        <end position="23"/>
    </location>
</feature>
<dbReference type="InterPro" id="IPR002902">
    <property type="entry name" value="GNK2"/>
</dbReference>
<dbReference type="PANTHER" id="PTHR27002">
    <property type="entry name" value="RECEPTOR-LIKE SERINE/THREONINE-PROTEIN KINASE SD1-8"/>
    <property type="match status" value="1"/>
</dbReference>
<comment type="subcellular location">
    <subcellularLocation>
        <location evidence="1">Membrane</location>
        <topology evidence="1">Single-pass membrane protein</topology>
    </subcellularLocation>
</comment>
<name>A0AA88RJ56_9ASTE</name>
<sequence length="510" mass="56698">MDSPRLCICFLFILNFLVSLTTPQPLRRNLCSDTGNYTTNSTYARNLNALLSSIPASSDLDSDGFFNSSIGQNPNQVYAIGLCRGYLAVDSCRSCLNNSVQAITQACPNQKEAGRWYEDCMLRFSNRNILSTMDQSYVYIGWYTGNANKTQWPDVVGNLLARLRDRAAAGGVRKYAADAIIYTSPLKIYAVEQCTPDISVMECGRCLDAALTEVSTYCNGTGSLQNGQEIAVKRLSRDSGQGDLEFKNEVLLVAKLQHRNLVRLLDPAKRGQLDWDRRYKIIGGVARGLLYLHEDSRLRIIHRDLKASNVLLDEEMNPKIADFGMARLFELDETQGDTSRIVGTYGYMAPEYVMHGQFSVKSDVFSFGVLVLEIVSGQKNSCFRIGENVEDLLSYAWKYWREGTGSNLIDLVLRADSGSIRDIIRCIHIGLLCVQENVASRPTMASVVLMLNSFSITLPLPSEPAFFMHSSIDPEFPLLHEYSSGAIDSSQSTSKSAHFSENEASISEIS</sequence>
<dbReference type="GO" id="GO:0005524">
    <property type="term" value="F:ATP binding"/>
    <property type="evidence" value="ECO:0007669"/>
    <property type="project" value="UniProtKB-KW"/>
</dbReference>
<keyword evidence="8" id="KW-0547">Nucleotide-binding</keyword>
<keyword evidence="10" id="KW-0067">ATP-binding</keyword>
<dbReference type="PROSITE" id="PS50011">
    <property type="entry name" value="PROTEIN_KINASE_DOM"/>
    <property type="match status" value="1"/>
</dbReference>
<dbReference type="SMART" id="SM00220">
    <property type="entry name" value="S_TKc"/>
    <property type="match status" value="1"/>
</dbReference>
<dbReference type="InterPro" id="IPR008271">
    <property type="entry name" value="Ser/Thr_kinase_AS"/>
</dbReference>
<feature type="region of interest" description="Disordered" evidence="15">
    <location>
        <begin position="487"/>
        <end position="510"/>
    </location>
</feature>
<feature type="domain" description="Gnk2-homologous" evidence="18">
    <location>
        <begin position="134"/>
        <end position="240"/>
    </location>
</feature>
<evidence type="ECO:0000313" key="19">
    <source>
        <dbReference type="EMBL" id="KAK2986529.1"/>
    </source>
</evidence>
<keyword evidence="2" id="KW-0723">Serine/threonine-protein kinase</keyword>
<evidence type="ECO:0000256" key="5">
    <source>
        <dbReference type="ARBA" id="ARBA00022692"/>
    </source>
</evidence>
<evidence type="ECO:0000259" key="17">
    <source>
        <dbReference type="PROSITE" id="PS50011"/>
    </source>
</evidence>
<dbReference type="EMBL" id="JAVXUO010001054">
    <property type="protein sequence ID" value="KAK2986529.1"/>
    <property type="molecule type" value="Genomic_DNA"/>
</dbReference>
<evidence type="ECO:0000313" key="20">
    <source>
        <dbReference type="Proteomes" id="UP001187471"/>
    </source>
</evidence>